<feature type="active site" description="Proton acceptor" evidence="5">
    <location>
        <position position="315"/>
    </location>
</feature>
<dbReference type="Gene3D" id="2.160.10.10">
    <property type="entry name" value="Hexapeptide repeat proteins"/>
    <property type="match status" value="1"/>
</dbReference>
<keyword evidence="1 5" id="KW-0479">Metal-binding</keyword>
<sequence length="575" mass="60242">MIIKRVHAVADEISAAREETMSSPSRPVGLPPDADRAPVLPAPGDMAAGRVREFTVSGPDAGPYAVVAGPDGAMWFTLVHQGAIGRRAPDGTVTTYPLQDPGSGPTVITQGPDGALWFTEYKGHRIGRITPAGEIGSFPVPTGAGPFGIAAGPDGALWFTETGAGRIGRITVEGEVSEYGLPVPGAFPSAIAAGRDGAMWFTLNAAGAIGRITMDGDVTVHPLPTEGAAPVGIAAGDDGAMWFVEIGAGQVGRITADGEVTEFPLPDRGARPHAVVAGPDGAMWFTEWGSGRVGRITPDGHVDEYDLPTASSEPHGIAVGPDGELWAALETGALARITVPRGDAARPADPPPGKKGPRVPFTIPDPATVHPLAEHPRVVLLRPLVRDPRIEVGEFTYYDDPEHATEFETRNVLYAYGPEKLVIGKYCAIASGTRFLMAGAEHPTMGVSTFPFTMFGGSWTEATLDLVTGMPSRGDTVVGNDVWFGYGATVMPGVRIGDGAIIAAGAVVTADVPPYTVVGGNPARPIRARFEPDDVARLQRAAWWDWPVELVTRHVRTIMAGTPAEIEAVAEKELP</sequence>
<name>A0ABP6N0N6_9ACTN</name>
<keyword evidence="7" id="KW-1185">Reference proteome</keyword>
<dbReference type="Pfam" id="PF00132">
    <property type="entry name" value="Hexapep"/>
    <property type="match status" value="1"/>
</dbReference>
<proteinExistence type="inferred from homology"/>
<comment type="caution">
    <text evidence="6">The sequence shown here is derived from an EMBL/GenBank/DDBJ whole genome shotgun (WGS) entry which is preliminary data.</text>
</comment>
<feature type="binding site" evidence="5">
    <location>
        <position position="313"/>
    </location>
    <ligand>
        <name>Mg(2+)</name>
        <dbReference type="ChEBI" id="CHEBI:18420"/>
    </ligand>
</feature>
<keyword evidence="2 5" id="KW-0460">Magnesium</keyword>
<comment type="similarity">
    <text evidence="5">Belongs to the Vgb family.</text>
</comment>
<keyword evidence="4 5" id="KW-0046">Antibiotic resistance</keyword>
<dbReference type="HAMAP" id="MF_01282">
    <property type="entry name" value="VirginiamycinB_lyase"/>
    <property type="match status" value="1"/>
</dbReference>
<evidence type="ECO:0000256" key="5">
    <source>
        <dbReference type="HAMAP-Rule" id="MF_01282"/>
    </source>
</evidence>
<protein>
    <recommendedName>
        <fullName evidence="5">Virginiamycin B lyase</fullName>
        <ecNumber evidence="5">4.2.99.-</ecNumber>
    </recommendedName>
    <alternativeName>
        <fullName evidence="5">Streptogramin B lyase</fullName>
    </alternativeName>
</protein>
<dbReference type="CDD" id="cd03349">
    <property type="entry name" value="LbH_XAT"/>
    <property type="match status" value="1"/>
</dbReference>
<dbReference type="InterPro" id="IPR001451">
    <property type="entry name" value="Hexapep"/>
</dbReference>
<dbReference type="Proteomes" id="UP001500320">
    <property type="component" value="Unassembled WGS sequence"/>
</dbReference>
<evidence type="ECO:0000313" key="7">
    <source>
        <dbReference type="Proteomes" id="UP001500320"/>
    </source>
</evidence>
<dbReference type="SUPFAM" id="SSF101898">
    <property type="entry name" value="NHL repeat"/>
    <property type="match status" value="1"/>
</dbReference>
<feature type="binding site" evidence="5">
    <location>
        <position position="273"/>
    </location>
    <ligand>
        <name>substrate</name>
    </ligand>
</feature>
<evidence type="ECO:0000256" key="4">
    <source>
        <dbReference type="ARBA" id="ARBA00023251"/>
    </source>
</evidence>
<dbReference type="Gene3D" id="2.130.10.10">
    <property type="entry name" value="YVTN repeat-like/Quinoprotein amine dehydrogenase"/>
    <property type="match status" value="2"/>
</dbReference>
<dbReference type="Pfam" id="PF24684">
    <property type="entry name" value="Vgb_lyase"/>
    <property type="match status" value="1"/>
</dbReference>
<dbReference type="InterPro" id="IPR051344">
    <property type="entry name" value="Vgb"/>
</dbReference>
<dbReference type="InterPro" id="IPR011004">
    <property type="entry name" value="Trimer_LpxA-like_sf"/>
</dbReference>
<dbReference type="InterPro" id="IPR011217">
    <property type="entry name" value="Vgb_bact"/>
</dbReference>
<dbReference type="SUPFAM" id="SSF51161">
    <property type="entry name" value="Trimeric LpxA-like enzymes"/>
    <property type="match status" value="1"/>
</dbReference>
<comment type="subunit">
    <text evidence="5">Monomer.</text>
</comment>
<keyword evidence="3 5" id="KW-0456">Lyase</keyword>
<dbReference type="EMBL" id="BAAAUT010000014">
    <property type="protein sequence ID" value="GAA3131020.1"/>
    <property type="molecule type" value="Genomic_DNA"/>
</dbReference>
<feature type="binding site" evidence="5">
    <location>
        <position position="330"/>
    </location>
    <ligand>
        <name>Mg(2+)</name>
        <dbReference type="ChEBI" id="CHEBI:18420"/>
    </ligand>
</feature>
<evidence type="ECO:0000256" key="2">
    <source>
        <dbReference type="ARBA" id="ARBA00022842"/>
    </source>
</evidence>
<comment type="cofactor">
    <cofactor evidence="5">
        <name>Mg(2+)</name>
        <dbReference type="ChEBI" id="CHEBI:18420"/>
    </cofactor>
</comment>
<comment type="function">
    <text evidence="5">Inactivates the type B streptogramin antibiotics by linearizing the lactone ring at the ester linkage, generating a free phenylglycine carboxylate and converting the threonyl moiety into 2-amino-butenoic acid.</text>
</comment>
<dbReference type="InterPro" id="IPR015943">
    <property type="entry name" value="WD40/YVTN_repeat-like_dom_sf"/>
</dbReference>
<evidence type="ECO:0000313" key="6">
    <source>
        <dbReference type="EMBL" id="GAA3131020.1"/>
    </source>
</evidence>
<dbReference type="EC" id="4.2.99.-" evidence="5"/>
<organism evidence="6 7">
    <name type="scientific">Planomonospora alba</name>
    <dbReference type="NCBI Taxonomy" id="161354"/>
    <lineage>
        <taxon>Bacteria</taxon>
        <taxon>Bacillati</taxon>
        <taxon>Actinomycetota</taxon>
        <taxon>Actinomycetes</taxon>
        <taxon>Streptosporangiales</taxon>
        <taxon>Streptosporangiaceae</taxon>
        <taxon>Planomonospora</taxon>
    </lineage>
</organism>
<reference evidence="7" key="1">
    <citation type="journal article" date="2019" name="Int. J. Syst. Evol. Microbiol.">
        <title>The Global Catalogue of Microorganisms (GCM) 10K type strain sequencing project: providing services to taxonomists for standard genome sequencing and annotation.</title>
        <authorList>
            <consortium name="The Broad Institute Genomics Platform"/>
            <consortium name="The Broad Institute Genome Sequencing Center for Infectious Disease"/>
            <person name="Wu L."/>
            <person name="Ma J."/>
        </authorList>
    </citation>
    <scope>NUCLEOTIDE SEQUENCE [LARGE SCALE GENOMIC DNA]</scope>
    <source>
        <strain evidence="7">JCM 9373</strain>
    </source>
</reference>
<accession>A0ABP6N0N6</accession>
<dbReference type="PANTHER" id="PTHR40274">
    <property type="entry name" value="VIRGINIAMYCIN B LYASE"/>
    <property type="match status" value="1"/>
</dbReference>
<gene>
    <name evidence="5" type="primary">vgb</name>
    <name evidence="6" type="ORF">GCM10010466_22060</name>
</gene>
<evidence type="ECO:0000256" key="1">
    <source>
        <dbReference type="ARBA" id="ARBA00022723"/>
    </source>
</evidence>
<evidence type="ECO:0000256" key="3">
    <source>
        <dbReference type="ARBA" id="ARBA00023239"/>
    </source>
</evidence>
<dbReference type="PANTHER" id="PTHR40274:SF3">
    <property type="entry name" value="VIRGINIAMYCIN B LYASE"/>
    <property type="match status" value="1"/>
</dbReference>